<evidence type="ECO:0000313" key="1">
    <source>
        <dbReference type="EMBL" id="KZT61156.1"/>
    </source>
</evidence>
<reference evidence="1 2" key="1">
    <citation type="journal article" date="2016" name="Mol. Biol. Evol.">
        <title>Comparative Genomics of Early-Diverging Mushroom-Forming Fungi Provides Insights into the Origins of Lignocellulose Decay Capabilities.</title>
        <authorList>
            <person name="Nagy L.G."/>
            <person name="Riley R."/>
            <person name="Tritt A."/>
            <person name="Adam C."/>
            <person name="Daum C."/>
            <person name="Floudas D."/>
            <person name="Sun H."/>
            <person name="Yadav J.S."/>
            <person name="Pangilinan J."/>
            <person name="Larsson K.H."/>
            <person name="Matsuura K."/>
            <person name="Barry K."/>
            <person name="Labutti K."/>
            <person name="Kuo R."/>
            <person name="Ohm R.A."/>
            <person name="Bhattacharya S.S."/>
            <person name="Shirouzu T."/>
            <person name="Yoshinaga Y."/>
            <person name="Martin F.M."/>
            <person name="Grigoriev I.V."/>
            <person name="Hibbett D.S."/>
        </authorList>
    </citation>
    <scope>NUCLEOTIDE SEQUENCE [LARGE SCALE GENOMIC DNA]</scope>
    <source>
        <strain evidence="1 2">HHB12733</strain>
    </source>
</reference>
<evidence type="ECO:0000313" key="2">
    <source>
        <dbReference type="Proteomes" id="UP000076842"/>
    </source>
</evidence>
<dbReference type="OrthoDB" id="3403974at2759"/>
<dbReference type="AlphaFoldDB" id="A0A165IZ17"/>
<organism evidence="1 2">
    <name type="scientific">Calocera cornea HHB12733</name>
    <dbReference type="NCBI Taxonomy" id="1353952"/>
    <lineage>
        <taxon>Eukaryota</taxon>
        <taxon>Fungi</taxon>
        <taxon>Dikarya</taxon>
        <taxon>Basidiomycota</taxon>
        <taxon>Agaricomycotina</taxon>
        <taxon>Dacrymycetes</taxon>
        <taxon>Dacrymycetales</taxon>
        <taxon>Dacrymycetaceae</taxon>
        <taxon>Calocera</taxon>
    </lineage>
</organism>
<name>A0A165IZ17_9BASI</name>
<sequence length="211" mass="23082">MIAATQSTTSDTNALLKVCPPATPTCVFASSAANRSPLSPSANTKIDSLIHWTKEAGYNLSDAADLANLQWGVPDKADVVVLHDGDEPVHLTLVAHISEDNFNLTPHGGWQKDNTFSRNLSKQKASTFLVNPKKAPFDLFFESALRNINNLQQKVAHPGTEIMSVIWDGGICISWLLFERKPTSGGDNWPLLEQPMMINHITYGMIGLSLE</sequence>
<proteinExistence type="predicted"/>
<keyword evidence="2" id="KW-1185">Reference proteome</keyword>
<gene>
    <name evidence="1" type="ORF">CALCODRAFT_506378</name>
</gene>
<protein>
    <submittedName>
        <fullName evidence="1">Uncharacterized protein</fullName>
    </submittedName>
</protein>
<accession>A0A165IZ17</accession>
<dbReference type="Proteomes" id="UP000076842">
    <property type="component" value="Unassembled WGS sequence"/>
</dbReference>
<dbReference type="EMBL" id="KV423925">
    <property type="protein sequence ID" value="KZT61156.1"/>
    <property type="molecule type" value="Genomic_DNA"/>
</dbReference>
<dbReference type="InParanoid" id="A0A165IZ17"/>